<dbReference type="EMBL" id="BMAV01010744">
    <property type="protein sequence ID" value="GFY56080.1"/>
    <property type="molecule type" value="Genomic_DNA"/>
</dbReference>
<accession>A0A8X6XP18</accession>
<gene>
    <name evidence="2" type="primary">RECK_1</name>
    <name evidence="2" type="ORF">TNIN_222611</name>
</gene>
<dbReference type="Pfam" id="PF22961">
    <property type="entry name" value="RECK-like_N"/>
    <property type="match status" value="1"/>
</dbReference>
<proteinExistence type="predicted"/>
<dbReference type="Proteomes" id="UP000886998">
    <property type="component" value="Unassembled WGS sequence"/>
</dbReference>
<reference evidence="2" key="1">
    <citation type="submission" date="2020-08" db="EMBL/GenBank/DDBJ databases">
        <title>Multicomponent nature underlies the extraordinary mechanical properties of spider dragline silk.</title>
        <authorList>
            <person name="Kono N."/>
            <person name="Nakamura H."/>
            <person name="Mori M."/>
            <person name="Yoshida Y."/>
            <person name="Ohtoshi R."/>
            <person name="Malay A.D."/>
            <person name="Moran D.A.P."/>
            <person name="Tomita M."/>
            <person name="Numata K."/>
            <person name="Arakawa K."/>
        </authorList>
    </citation>
    <scope>NUCLEOTIDE SEQUENCE</scope>
</reference>
<dbReference type="PANTHER" id="PTHR13487">
    <property type="entry name" value="SERINE PROTEASE INHIBITOR"/>
    <property type="match status" value="1"/>
</dbReference>
<name>A0A8X6XP18_9ARAC</name>
<keyword evidence="3" id="KW-1185">Reference proteome</keyword>
<dbReference type="InterPro" id="IPR039016">
    <property type="entry name" value="RECK"/>
</dbReference>
<dbReference type="PANTHER" id="PTHR13487:SF3">
    <property type="entry name" value="REVERSION-INDUCING CYSTEINE-RICH PROTEIN WITH KAZAL MOTIFS"/>
    <property type="match status" value="1"/>
</dbReference>
<dbReference type="AlphaFoldDB" id="A0A8X6XP18"/>
<organism evidence="2 3">
    <name type="scientific">Trichonephila inaurata madagascariensis</name>
    <dbReference type="NCBI Taxonomy" id="2747483"/>
    <lineage>
        <taxon>Eukaryota</taxon>
        <taxon>Metazoa</taxon>
        <taxon>Ecdysozoa</taxon>
        <taxon>Arthropoda</taxon>
        <taxon>Chelicerata</taxon>
        <taxon>Arachnida</taxon>
        <taxon>Araneae</taxon>
        <taxon>Araneomorphae</taxon>
        <taxon>Entelegynae</taxon>
        <taxon>Araneoidea</taxon>
        <taxon>Nephilidae</taxon>
        <taxon>Trichonephila</taxon>
        <taxon>Trichonephila inaurata</taxon>
    </lineage>
</organism>
<evidence type="ECO:0000313" key="3">
    <source>
        <dbReference type="Proteomes" id="UP000886998"/>
    </source>
</evidence>
<feature type="domain" description="Reversion-inducing cysteine-rich with Kazal motifs N-terminal" evidence="1">
    <location>
        <begin position="49"/>
        <end position="97"/>
    </location>
</feature>
<protein>
    <submittedName>
        <fullName evidence="2">Reversion-inducing cysteine-rich protein with Kazal motifs</fullName>
    </submittedName>
</protein>
<dbReference type="OrthoDB" id="5956770at2759"/>
<sequence>MRLSLVSLATDQAELETSLQKLNDLCHRPYMISFWNCMNETLEEIDKGKGWIGRPCCQLPQSEKCMKACLQAQSSLDLDDFCRKSDEIAFYTCIERQDGTDYFIL</sequence>
<dbReference type="GO" id="GO:0005886">
    <property type="term" value="C:plasma membrane"/>
    <property type="evidence" value="ECO:0007669"/>
    <property type="project" value="TreeGrafter"/>
</dbReference>
<evidence type="ECO:0000259" key="1">
    <source>
        <dbReference type="Pfam" id="PF22961"/>
    </source>
</evidence>
<dbReference type="GO" id="GO:0008191">
    <property type="term" value="F:metalloendopeptidase inhibitor activity"/>
    <property type="evidence" value="ECO:0007669"/>
    <property type="project" value="InterPro"/>
</dbReference>
<dbReference type="InterPro" id="IPR055110">
    <property type="entry name" value="RECK-like_N"/>
</dbReference>
<dbReference type="GO" id="GO:0030198">
    <property type="term" value="P:extracellular matrix organization"/>
    <property type="evidence" value="ECO:0007669"/>
    <property type="project" value="TreeGrafter"/>
</dbReference>
<evidence type="ECO:0000313" key="2">
    <source>
        <dbReference type="EMBL" id="GFY56080.1"/>
    </source>
</evidence>
<comment type="caution">
    <text evidence="2">The sequence shown here is derived from an EMBL/GenBank/DDBJ whole genome shotgun (WGS) entry which is preliminary data.</text>
</comment>